<reference evidence="2 3" key="1">
    <citation type="submission" date="2019-09" db="EMBL/GenBank/DDBJ databases">
        <title>Bird 10,000 Genomes (B10K) Project - Family phase.</title>
        <authorList>
            <person name="Zhang G."/>
        </authorList>
    </citation>
    <scope>NUCLEOTIDE SEQUENCE [LARGE SCALE GENOMIC DNA]</scope>
    <source>
        <strain evidence="2">B10K-DU-001-69</strain>
        <tissue evidence="2">Muscle</tissue>
    </source>
</reference>
<dbReference type="Pfam" id="PF00429">
    <property type="entry name" value="TLV_coat"/>
    <property type="match status" value="1"/>
</dbReference>
<proteinExistence type="predicted"/>
<evidence type="ECO:0000256" key="1">
    <source>
        <dbReference type="ARBA" id="ARBA00023157"/>
    </source>
</evidence>
<keyword evidence="3" id="KW-1185">Reference proteome</keyword>
<organism evidence="2 3">
    <name type="scientific">Cardinalis cardinalis</name>
    <name type="common">Northern cardinal</name>
    <dbReference type="NCBI Taxonomy" id="98964"/>
    <lineage>
        <taxon>Eukaryota</taxon>
        <taxon>Metazoa</taxon>
        <taxon>Chordata</taxon>
        <taxon>Craniata</taxon>
        <taxon>Vertebrata</taxon>
        <taxon>Euteleostomi</taxon>
        <taxon>Archelosauria</taxon>
        <taxon>Archosauria</taxon>
        <taxon>Dinosauria</taxon>
        <taxon>Saurischia</taxon>
        <taxon>Theropoda</taxon>
        <taxon>Coelurosauria</taxon>
        <taxon>Aves</taxon>
        <taxon>Neognathae</taxon>
        <taxon>Neoaves</taxon>
        <taxon>Telluraves</taxon>
        <taxon>Australaves</taxon>
        <taxon>Passeriformes</taxon>
        <taxon>Cardinalidae</taxon>
        <taxon>Cardinalis</taxon>
    </lineage>
</organism>
<sequence>LGVVHFERAVVNISVEMEIIANSTADVIGQLQTEINSLKDVVFQNRMVLNMITAQMGGICTLINTICCTYIDQLGQITTDIH</sequence>
<comment type="caution">
    <text evidence="2">The sequence shown here is derived from an EMBL/GenBank/DDBJ whole genome shotgun (WGS) entry which is preliminary data.</text>
</comment>
<accession>A0A7K5MXQ7</accession>
<evidence type="ECO:0000313" key="3">
    <source>
        <dbReference type="Proteomes" id="UP000583740"/>
    </source>
</evidence>
<dbReference type="Proteomes" id="UP000583740">
    <property type="component" value="Unassembled WGS sequence"/>
</dbReference>
<dbReference type="AlphaFoldDB" id="A0A7K5MXQ7"/>
<gene>
    <name evidence="2" type="primary">Ervv2_2</name>
    <name evidence="2" type="ORF">CARCAR_R15564</name>
</gene>
<evidence type="ECO:0000313" key="2">
    <source>
        <dbReference type="EMBL" id="NWT35182.1"/>
    </source>
</evidence>
<dbReference type="PANTHER" id="PTHR10424:SF73">
    <property type="entry name" value="ENDOGENOUS RETROVIRUS GROUP FC1 ENV POLYPROTEIN-RELATED"/>
    <property type="match status" value="1"/>
</dbReference>
<dbReference type="PANTHER" id="PTHR10424">
    <property type="entry name" value="VIRAL ENVELOPE PROTEIN"/>
    <property type="match status" value="1"/>
</dbReference>
<dbReference type="SUPFAM" id="SSF58069">
    <property type="entry name" value="Virus ectodomain"/>
    <property type="match status" value="1"/>
</dbReference>
<dbReference type="InterPro" id="IPR018154">
    <property type="entry name" value="TLV/ENV_coat_polyprotein"/>
</dbReference>
<feature type="non-terminal residue" evidence="2">
    <location>
        <position position="82"/>
    </location>
</feature>
<name>A0A7K5MXQ7_CARCD</name>
<keyword evidence="1" id="KW-1015">Disulfide bond</keyword>
<feature type="non-terminal residue" evidence="2">
    <location>
        <position position="1"/>
    </location>
</feature>
<dbReference type="EMBL" id="VYXE01023820">
    <property type="protein sequence ID" value="NWT35182.1"/>
    <property type="molecule type" value="Genomic_DNA"/>
</dbReference>
<dbReference type="Gene3D" id="1.10.287.210">
    <property type="match status" value="1"/>
</dbReference>
<protein>
    <submittedName>
        <fullName evidence="2">ERVV2 protein</fullName>
    </submittedName>
</protein>